<gene>
    <name evidence="1" type="ORF">LL252_18810</name>
</gene>
<dbReference type="RefSeq" id="WP_228235349.1">
    <property type="nucleotide sequence ID" value="NZ_JAJGNA010000052.1"/>
</dbReference>
<sequence>SSVMVLYRRRCQSDPSGSALVFAFLGYPDYLVGMRERKVADKLNPQRISWLMARSVRSLAREQILHQTGDAQDQQQ</sequence>
<protein>
    <submittedName>
        <fullName evidence="1">Uncharacterized protein</fullName>
    </submittedName>
</protein>
<keyword evidence="2" id="KW-1185">Reference proteome</keyword>
<name>A0A9Q3YP78_9GAMM</name>
<dbReference type="Proteomes" id="UP001108027">
    <property type="component" value="Unassembled WGS sequence"/>
</dbReference>
<dbReference type="EMBL" id="JAJGNA010000052">
    <property type="protein sequence ID" value="MCC4310619.1"/>
    <property type="molecule type" value="Genomic_DNA"/>
</dbReference>
<comment type="caution">
    <text evidence="1">The sequence shown here is derived from an EMBL/GenBank/DDBJ whole genome shotgun (WGS) entry which is preliminary data.</text>
</comment>
<evidence type="ECO:0000313" key="1">
    <source>
        <dbReference type="EMBL" id="MCC4310619.1"/>
    </source>
</evidence>
<feature type="non-terminal residue" evidence="1">
    <location>
        <position position="1"/>
    </location>
</feature>
<proteinExistence type="predicted"/>
<organism evidence="1 2">
    <name type="scientific">Alloalcanivorax marinus</name>
    <dbReference type="NCBI Taxonomy" id="1177169"/>
    <lineage>
        <taxon>Bacteria</taxon>
        <taxon>Pseudomonadati</taxon>
        <taxon>Pseudomonadota</taxon>
        <taxon>Gammaproteobacteria</taxon>
        <taxon>Oceanospirillales</taxon>
        <taxon>Alcanivoracaceae</taxon>
        <taxon>Alloalcanivorax</taxon>
    </lineage>
</organism>
<evidence type="ECO:0000313" key="2">
    <source>
        <dbReference type="Proteomes" id="UP001108027"/>
    </source>
</evidence>
<accession>A0A9Q3YP78</accession>
<dbReference type="AlphaFoldDB" id="A0A9Q3YP78"/>
<reference evidence="1" key="1">
    <citation type="submission" date="2021-10" db="EMBL/GenBank/DDBJ databases">
        <title>The diversity and Nitrogen Metabolism of Culturable Nitrate-Utilizing Bacteria Within the Oxygen Minimum Zone of the Changjiang (Yangtze River)Estuary.</title>
        <authorList>
            <person name="Zhang D."/>
            <person name="Zheng J."/>
            <person name="Liu S."/>
            <person name="He W."/>
        </authorList>
    </citation>
    <scope>NUCLEOTIDE SEQUENCE</scope>
    <source>
        <strain evidence="1">FXH-223</strain>
    </source>
</reference>